<evidence type="ECO:0000313" key="18">
    <source>
        <dbReference type="Proteomes" id="UP000500961"/>
    </source>
</evidence>
<dbReference type="CDD" id="cd06223">
    <property type="entry name" value="PRTases_typeI"/>
    <property type="match status" value="1"/>
</dbReference>
<keyword evidence="11 15" id="KW-0547">Nucleotide-binding</keyword>
<dbReference type="Pfam" id="PF00156">
    <property type="entry name" value="Pribosyltran"/>
    <property type="match status" value="1"/>
</dbReference>
<comment type="pathway">
    <text evidence="3 15">Purine metabolism; IMP biosynthesis via salvage pathway; IMP from hypoxanthine: step 1/1.</text>
</comment>
<evidence type="ECO:0000256" key="1">
    <source>
        <dbReference type="ARBA" id="ARBA00001946"/>
    </source>
</evidence>
<evidence type="ECO:0000256" key="12">
    <source>
        <dbReference type="ARBA" id="ARBA00022842"/>
    </source>
</evidence>
<evidence type="ECO:0000256" key="5">
    <source>
        <dbReference type="ARBA" id="ARBA00011895"/>
    </source>
</evidence>
<accession>A0A7D4BCU7</accession>
<keyword evidence="9 15" id="KW-0479">Metal-binding</keyword>
<dbReference type="GO" id="GO:0000166">
    <property type="term" value="F:nucleotide binding"/>
    <property type="evidence" value="ECO:0007669"/>
    <property type="project" value="UniProtKB-KW"/>
</dbReference>
<comment type="cofactor">
    <cofactor evidence="1 15">
        <name>Mg(2+)</name>
        <dbReference type="ChEBI" id="CHEBI:18420"/>
    </cofactor>
</comment>
<keyword evidence="8 15" id="KW-0808">Transferase</keyword>
<evidence type="ECO:0000256" key="10">
    <source>
        <dbReference type="ARBA" id="ARBA00022726"/>
    </source>
</evidence>
<keyword evidence="10 15" id="KW-0660">Purine salvage</keyword>
<dbReference type="UniPathway" id="UPA00591">
    <property type="reaction ID" value="UER00648"/>
</dbReference>
<gene>
    <name evidence="17" type="primary">hpt</name>
    <name evidence="17" type="ORF">FHG85_00770</name>
</gene>
<evidence type="ECO:0000256" key="13">
    <source>
        <dbReference type="ARBA" id="ARBA00048811"/>
    </source>
</evidence>
<evidence type="ECO:0000256" key="15">
    <source>
        <dbReference type="RuleBase" id="RU364099"/>
    </source>
</evidence>
<dbReference type="Proteomes" id="UP000500961">
    <property type="component" value="Chromosome"/>
</dbReference>
<dbReference type="GO" id="GO:0032263">
    <property type="term" value="P:GMP salvage"/>
    <property type="evidence" value="ECO:0007669"/>
    <property type="project" value="TreeGrafter"/>
</dbReference>
<dbReference type="RefSeq" id="WP_173072373.1">
    <property type="nucleotide sequence ID" value="NZ_CP041345.1"/>
</dbReference>
<evidence type="ECO:0000256" key="7">
    <source>
        <dbReference type="ARBA" id="ARBA00022676"/>
    </source>
</evidence>
<dbReference type="NCBIfam" id="TIGR01203">
    <property type="entry name" value="HGPRTase"/>
    <property type="match status" value="1"/>
</dbReference>
<evidence type="ECO:0000256" key="4">
    <source>
        <dbReference type="ARBA" id="ARBA00008391"/>
    </source>
</evidence>
<dbReference type="GO" id="GO:0004422">
    <property type="term" value="F:hypoxanthine phosphoribosyltransferase activity"/>
    <property type="evidence" value="ECO:0007669"/>
    <property type="project" value="InterPro"/>
</dbReference>
<evidence type="ECO:0000256" key="11">
    <source>
        <dbReference type="ARBA" id="ARBA00022741"/>
    </source>
</evidence>
<comment type="catalytic activity">
    <reaction evidence="14">
        <text>IMP + diphosphate = hypoxanthine + 5-phospho-alpha-D-ribose 1-diphosphate</text>
        <dbReference type="Rhea" id="RHEA:17973"/>
        <dbReference type="ChEBI" id="CHEBI:17368"/>
        <dbReference type="ChEBI" id="CHEBI:33019"/>
        <dbReference type="ChEBI" id="CHEBI:58017"/>
        <dbReference type="ChEBI" id="CHEBI:58053"/>
        <dbReference type="EC" id="2.4.2.8"/>
    </reaction>
    <physiologicalReaction direction="right-to-left" evidence="14">
        <dbReference type="Rhea" id="RHEA:17975"/>
    </physiologicalReaction>
</comment>
<evidence type="ECO:0000259" key="16">
    <source>
        <dbReference type="Pfam" id="PF00156"/>
    </source>
</evidence>
<dbReference type="InterPro" id="IPR029057">
    <property type="entry name" value="PRTase-like"/>
</dbReference>
<keyword evidence="12 15" id="KW-0460">Magnesium</keyword>
<feature type="domain" description="Phosphoribosyltransferase" evidence="16">
    <location>
        <begin position="19"/>
        <end position="165"/>
    </location>
</feature>
<evidence type="ECO:0000256" key="6">
    <source>
        <dbReference type="ARBA" id="ARBA00022490"/>
    </source>
</evidence>
<evidence type="ECO:0000256" key="2">
    <source>
        <dbReference type="ARBA" id="ARBA00004496"/>
    </source>
</evidence>
<protein>
    <recommendedName>
        <fullName evidence="5 15">Hypoxanthine phosphoribosyltransferase</fullName>
        <ecNumber evidence="5 15">2.4.2.8</ecNumber>
    </recommendedName>
</protein>
<comment type="subcellular location">
    <subcellularLocation>
        <location evidence="2 15">Cytoplasm</location>
    </subcellularLocation>
</comment>
<evidence type="ECO:0000313" key="17">
    <source>
        <dbReference type="EMBL" id="QKG78858.1"/>
    </source>
</evidence>
<dbReference type="GO" id="GO:0032264">
    <property type="term" value="P:IMP salvage"/>
    <property type="evidence" value="ECO:0007669"/>
    <property type="project" value="UniProtKB-UniPathway"/>
</dbReference>
<evidence type="ECO:0000256" key="9">
    <source>
        <dbReference type="ARBA" id="ARBA00022723"/>
    </source>
</evidence>
<comment type="catalytic activity">
    <reaction evidence="13">
        <text>GMP + diphosphate = guanine + 5-phospho-alpha-D-ribose 1-diphosphate</text>
        <dbReference type="Rhea" id="RHEA:25424"/>
        <dbReference type="ChEBI" id="CHEBI:16235"/>
        <dbReference type="ChEBI" id="CHEBI:33019"/>
        <dbReference type="ChEBI" id="CHEBI:58017"/>
        <dbReference type="ChEBI" id="CHEBI:58115"/>
        <dbReference type="EC" id="2.4.2.8"/>
    </reaction>
    <physiologicalReaction direction="right-to-left" evidence="13">
        <dbReference type="Rhea" id="RHEA:25426"/>
    </physiologicalReaction>
</comment>
<keyword evidence="7 15" id="KW-0328">Glycosyltransferase</keyword>
<dbReference type="PANTHER" id="PTHR43340">
    <property type="entry name" value="HYPOXANTHINE-GUANINE PHOSPHORIBOSYLTRANSFERASE"/>
    <property type="match status" value="1"/>
</dbReference>
<dbReference type="PANTHER" id="PTHR43340:SF1">
    <property type="entry name" value="HYPOXANTHINE PHOSPHORIBOSYLTRANSFERASE"/>
    <property type="match status" value="1"/>
</dbReference>
<organism evidence="17 18">
    <name type="scientific">Tenuifilum thalassicum</name>
    <dbReference type="NCBI Taxonomy" id="2590900"/>
    <lineage>
        <taxon>Bacteria</taxon>
        <taxon>Pseudomonadati</taxon>
        <taxon>Bacteroidota</taxon>
        <taxon>Bacteroidia</taxon>
        <taxon>Bacteroidales</taxon>
        <taxon>Tenuifilaceae</taxon>
        <taxon>Tenuifilum</taxon>
    </lineage>
</organism>
<dbReference type="GO" id="GO:0006178">
    <property type="term" value="P:guanine salvage"/>
    <property type="evidence" value="ECO:0007669"/>
    <property type="project" value="TreeGrafter"/>
</dbReference>
<comment type="similarity">
    <text evidence="4 15">Belongs to the purine/pyrimidine phosphoribosyltransferase family.</text>
</comment>
<dbReference type="EMBL" id="CP041345">
    <property type="protein sequence ID" value="QKG78858.1"/>
    <property type="molecule type" value="Genomic_DNA"/>
</dbReference>
<sequence length="179" mass="20090">MKQVKLKDKEFRLSYPESEIQADIEAVAKKINNDFASSKEIPLFISVLNGSFMFTADLLKRITIDCEVSFIRLASYQGTSSTGVVNEILGLSENVKNRTLIVVEDIVDTGVTLSKLYKELNKLNPKEIRVATLLFKPEAYKGDIKIDYIGRSIPNDFIVGYGLDYDGLGRNLPDIYTVI</sequence>
<evidence type="ECO:0000256" key="8">
    <source>
        <dbReference type="ARBA" id="ARBA00022679"/>
    </source>
</evidence>
<dbReference type="InterPro" id="IPR000836">
    <property type="entry name" value="PRTase_dom"/>
</dbReference>
<dbReference type="GO" id="GO:0006166">
    <property type="term" value="P:purine ribonucleoside salvage"/>
    <property type="evidence" value="ECO:0007669"/>
    <property type="project" value="UniProtKB-KW"/>
</dbReference>
<dbReference type="AlphaFoldDB" id="A0A7D4BCU7"/>
<dbReference type="Gene3D" id="3.40.50.2020">
    <property type="match status" value="1"/>
</dbReference>
<dbReference type="KEGG" id="ttz:FHG85_00770"/>
<dbReference type="GO" id="GO:0000287">
    <property type="term" value="F:magnesium ion binding"/>
    <property type="evidence" value="ECO:0007669"/>
    <property type="project" value="TreeGrafter"/>
</dbReference>
<reference evidence="17 18" key="1">
    <citation type="submission" date="2019-07" db="EMBL/GenBank/DDBJ databases">
        <title>Thalassofilum flectens gen. nov., sp. nov., a novel moderate thermophilic anaerobe from a shallow sea hot spring in Kunashir Island (Russia), representing a new family in the order Bacteroidales, and proposal of Thalassofilacea fam. nov.</title>
        <authorList>
            <person name="Kochetkova T.V."/>
            <person name="Podosokorskaya O.A."/>
            <person name="Novikov A."/>
            <person name="Elcheninov A.G."/>
            <person name="Toshchakov S.V."/>
            <person name="Kublanov I.V."/>
        </authorList>
    </citation>
    <scope>NUCLEOTIDE SEQUENCE [LARGE SCALE GENOMIC DNA]</scope>
    <source>
        <strain evidence="17 18">38-H</strain>
    </source>
</reference>
<proteinExistence type="inferred from homology"/>
<evidence type="ECO:0000256" key="3">
    <source>
        <dbReference type="ARBA" id="ARBA00004669"/>
    </source>
</evidence>
<dbReference type="SUPFAM" id="SSF53271">
    <property type="entry name" value="PRTase-like"/>
    <property type="match status" value="1"/>
</dbReference>
<name>A0A7D4BCU7_9BACT</name>
<dbReference type="GO" id="GO:0046100">
    <property type="term" value="P:hypoxanthine metabolic process"/>
    <property type="evidence" value="ECO:0007669"/>
    <property type="project" value="TreeGrafter"/>
</dbReference>
<keyword evidence="6 15" id="KW-0963">Cytoplasm</keyword>
<evidence type="ECO:0000256" key="14">
    <source>
        <dbReference type="ARBA" id="ARBA00049402"/>
    </source>
</evidence>
<dbReference type="InterPro" id="IPR005904">
    <property type="entry name" value="Hxn_phspho_trans"/>
</dbReference>
<keyword evidence="18" id="KW-1185">Reference proteome</keyword>
<dbReference type="EC" id="2.4.2.8" evidence="5 15"/>
<dbReference type="GO" id="GO:0005829">
    <property type="term" value="C:cytosol"/>
    <property type="evidence" value="ECO:0007669"/>
    <property type="project" value="TreeGrafter"/>
</dbReference>
<dbReference type="InterPro" id="IPR050408">
    <property type="entry name" value="HGPRT"/>
</dbReference>